<keyword evidence="5 13" id="KW-0349">Heme</keyword>
<keyword evidence="6 13" id="KW-0479">Metal-binding</keyword>
<evidence type="ECO:0000256" key="6">
    <source>
        <dbReference type="ARBA" id="ARBA00022723"/>
    </source>
</evidence>
<evidence type="ECO:0000256" key="1">
    <source>
        <dbReference type="ARBA" id="ARBA00001971"/>
    </source>
</evidence>
<evidence type="ECO:0000313" key="16">
    <source>
        <dbReference type="EMBL" id="KAF6023455.1"/>
    </source>
</evidence>
<evidence type="ECO:0000256" key="14">
    <source>
        <dbReference type="RuleBase" id="RU000461"/>
    </source>
</evidence>
<evidence type="ECO:0000256" key="10">
    <source>
        <dbReference type="ARBA" id="ARBA00023004"/>
    </source>
</evidence>
<protein>
    <submittedName>
        <fullName evidence="16">Uncharacterized protein</fullName>
    </submittedName>
</protein>
<feature type="region of interest" description="Disordered" evidence="15">
    <location>
        <begin position="1"/>
        <end position="21"/>
    </location>
</feature>
<dbReference type="GO" id="GO:0020037">
    <property type="term" value="F:heme binding"/>
    <property type="evidence" value="ECO:0007669"/>
    <property type="project" value="InterPro"/>
</dbReference>
<evidence type="ECO:0000256" key="9">
    <source>
        <dbReference type="ARBA" id="ARBA00023002"/>
    </source>
</evidence>
<evidence type="ECO:0000256" key="7">
    <source>
        <dbReference type="ARBA" id="ARBA00022824"/>
    </source>
</evidence>
<dbReference type="InterPro" id="IPR017972">
    <property type="entry name" value="Cyt_P450_CS"/>
</dbReference>
<dbReference type="Gene3D" id="1.10.630.10">
    <property type="entry name" value="Cytochrome P450"/>
    <property type="match status" value="1"/>
</dbReference>
<dbReference type="PANTHER" id="PTHR24300:SF375">
    <property type="entry name" value="CYTOCHROME P450 FAMILY"/>
    <property type="match status" value="1"/>
</dbReference>
<evidence type="ECO:0000256" key="5">
    <source>
        <dbReference type="ARBA" id="ARBA00022617"/>
    </source>
</evidence>
<dbReference type="GO" id="GO:0005506">
    <property type="term" value="F:iron ion binding"/>
    <property type="evidence" value="ECO:0007669"/>
    <property type="project" value="InterPro"/>
</dbReference>
<evidence type="ECO:0000256" key="4">
    <source>
        <dbReference type="ARBA" id="ARBA00010617"/>
    </source>
</evidence>
<dbReference type="FunFam" id="1.10.630.10:FF:000238">
    <property type="entry name" value="Cytochrome P450 2A6"/>
    <property type="match status" value="1"/>
</dbReference>
<keyword evidence="9 14" id="KW-0560">Oxidoreductase</keyword>
<gene>
    <name evidence="16" type="ORF">EB796_018233</name>
</gene>
<evidence type="ECO:0000256" key="8">
    <source>
        <dbReference type="ARBA" id="ARBA00022848"/>
    </source>
</evidence>
<evidence type="ECO:0000256" key="13">
    <source>
        <dbReference type="PIRSR" id="PIRSR602401-1"/>
    </source>
</evidence>
<keyword evidence="7" id="KW-0256">Endoplasmic reticulum</keyword>
<comment type="caution">
    <text evidence="16">The sequence shown here is derived from an EMBL/GenBank/DDBJ whole genome shotgun (WGS) entry which is preliminary data.</text>
</comment>
<dbReference type="PANTHER" id="PTHR24300">
    <property type="entry name" value="CYTOCHROME P450 508A4-RELATED"/>
    <property type="match status" value="1"/>
</dbReference>
<comment type="similarity">
    <text evidence="4 14">Belongs to the cytochrome P450 family.</text>
</comment>
<keyword evidence="17" id="KW-1185">Reference proteome</keyword>
<evidence type="ECO:0000256" key="12">
    <source>
        <dbReference type="ARBA" id="ARBA00023136"/>
    </source>
</evidence>
<dbReference type="PROSITE" id="PS00086">
    <property type="entry name" value="CYTOCHROME_P450"/>
    <property type="match status" value="1"/>
</dbReference>
<dbReference type="InterPro" id="IPR002401">
    <property type="entry name" value="Cyt_P450_E_grp-I"/>
</dbReference>
<dbReference type="AlphaFoldDB" id="A0A7J7JBK6"/>
<keyword evidence="10 13" id="KW-0408">Iron</keyword>
<dbReference type="Pfam" id="PF00067">
    <property type="entry name" value="p450"/>
    <property type="match status" value="1"/>
</dbReference>
<dbReference type="InterPro" id="IPR001128">
    <property type="entry name" value="Cyt_P450"/>
</dbReference>
<dbReference type="OrthoDB" id="6081913at2759"/>
<evidence type="ECO:0000256" key="2">
    <source>
        <dbReference type="ARBA" id="ARBA00004174"/>
    </source>
</evidence>
<dbReference type="SUPFAM" id="SSF48264">
    <property type="entry name" value="Cytochrome P450"/>
    <property type="match status" value="1"/>
</dbReference>
<reference evidence="16" key="1">
    <citation type="submission" date="2020-06" db="EMBL/GenBank/DDBJ databases">
        <title>Draft genome of Bugula neritina, a colonial animal packing powerful symbionts and potential medicines.</title>
        <authorList>
            <person name="Rayko M."/>
        </authorList>
    </citation>
    <scope>NUCLEOTIDE SEQUENCE [LARGE SCALE GENOMIC DNA]</scope>
    <source>
        <strain evidence="16">Kwan_BN1</strain>
    </source>
</reference>
<evidence type="ECO:0000313" key="17">
    <source>
        <dbReference type="Proteomes" id="UP000593567"/>
    </source>
</evidence>
<proteinExistence type="inferred from homology"/>
<feature type="binding site" description="axial binding residue" evidence="13">
    <location>
        <position position="343"/>
    </location>
    <ligand>
        <name>heme</name>
        <dbReference type="ChEBI" id="CHEBI:30413"/>
    </ligand>
    <ligandPart>
        <name>Fe</name>
        <dbReference type="ChEBI" id="CHEBI:18248"/>
    </ligandPart>
</feature>
<keyword evidence="12" id="KW-0472">Membrane</keyword>
<dbReference type="EMBL" id="VXIV02002710">
    <property type="protein sequence ID" value="KAF6023455.1"/>
    <property type="molecule type" value="Genomic_DNA"/>
</dbReference>
<comment type="subcellular location">
    <subcellularLocation>
        <location evidence="3">Endoplasmic reticulum membrane</location>
        <topology evidence="3">Peripheral membrane protein</topology>
    </subcellularLocation>
    <subcellularLocation>
        <location evidence="2">Microsome membrane</location>
        <topology evidence="2">Peripheral membrane protein</topology>
    </subcellularLocation>
</comment>
<name>A0A7J7JBK6_BUGNE</name>
<dbReference type="GO" id="GO:0006082">
    <property type="term" value="P:organic acid metabolic process"/>
    <property type="evidence" value="ECO:0007669"/>
    <property type="project" value="TreeGrafter"/>
</dbReference>
<dbReference type="InterPro" id="IPR050182">
    <property type="entry name" value="Cytochrome_P450_fam2"/>
</dbReference>
<dbReference type="GO" id="GO:0006805">
    <property type="term" value="P:xenobiotic metabolic process"/>
    <property type="evidence" value="ECO:0007669"/>
    <property type="project" value="TreeGrafter"/>
</dbReference>
<dbReference type="GO" id="GO:0016712">
    <property type="term" value="F:oxidoreductase activity, acting on paired donors, with incorporation or reduction of molecular oxygen, reduced flavin or flavoprotein as one donor, and incorporation of one atom of oxygen"/>
    <property type="evidence" value="ECO:0007669"/>
    <property type="project" value="TreeGrafter"/>
</dbReference>
<sequence>MKPLLPIGRISHPELPSSPEKPAGLIFGENWKELRRQALITLKDHGMGKSGIEDKIVEETEYLLQRLSSLQGVQDSQAFKLTMSGAVSNVINQTIFGRRLDYNNPNLEGIQQFEGFITAAARSMVLPLYQYWPWDPLNLKQLRKYFETAQNFFKSEIEQHKKSLDVNEPRDYIDSFLAEGIKTGNSVFQNEEDLQSSISQLYLAGHDTSSTTLTWALLFLINYPKSQDIIYEEIQKTVGSRSVSWKDREEMHYTQGFIHEVLRCGGIAGNTLPHKCTADTVIGGHIIPEGSVVFGNLYSTFHDESVFPDSYSFKPERYLNDEGKFVKPTGKQMLPFSIGKRGCLGEGLARTEIFMFLVSIVQHFQAKSVGDNKAAEEGVDIFTHSPKPFKFTLASRE</sequence>
<dbReference type="Proteomes" id="UP000593567">
    <property type="component" value="Unassembled WGS sequence"/>
</dbReference>
<evidence type="ECO:0000256" key="15">
    <source>
        <dbReference type="SAM" id="MobiDB-lite"/>
    </source>
</evidence>
<evidence type="ECO:0000256" key="3">
    <source>
        <dbReference type="ARBA" id="ARBA00004406"/>
    </source>
</evidence>
<accession>A0A7J7JBK6</accession>
<dbReference type="PRINTS" id="PR00385">
    <property type="entry name" value="P450"/>
</dbReference>
<evidence type="ECO:0000256" key="11">
    <source>
        <dbReference type="ARBA" id="ARBA00023033"/>
    </source>
</evidence>
<keyword evidence="11 14" id="KW-0503">Monooxygenase</keyword>
<dbReference type="GO" id="GO:0005789">
    <property type="term" value="C:endoplasmic reticulum membrane"/>
    <property type="evidence" value="ECO:0007669"/>
    <property type="project" value="UniProtKB-SubCell"/>
</dbReference>
<dbReference type="InterPro" id="IPR036396">
    <property type="entry name" value="Cyt_P450_sf"/>
</dbReference>
<keyword evidence="8" id="KW-0492">Microsome</keyword>
<dbReference type="PRINTS" id="PR00463">
    <property type="entry name" value="EP450I"/>
</dbReference>
<organism evidence="16 17">
    <name type="scientific">Bugula neritina</name>
    <name type="common">Brown bryozoan</name>
    <name type="synonym">Sertularia neritina</name>
    <dbReference type="NCBI Taxonomy" id="10212"/>
    <lineage>
        <taxon>Eukaryota</taxon>
        <taxon>Metazoa</taxon>
        <taxon>Spiralia</taxon>
        <taxon>Lophotrochozoa</taxon>
        <taxon>Bryozoa</taxon>
        <taxon>Gymnolaemata</taxon>
        <taxon>Cheilostomatida</taxon>
        <taxon>Flustrina</taxon>
        <taxon>Buguloidea</taxon>
        <taxon>Bugulidae</taxon>
        <taxon>Bugula</taxon>
    </lineage>
</organism>
<comment type="cofactor">
    <cofactor evidence="1 13">
        <name>heme</name>
        <dbReference type="ChEBI" id="CHEBI:30413"/>
    </cofactor>
</comment>